<evidence type="ECO:0000256" key="4">
    <source>
        <dbReference type="ARBA" id="ARBA00022729"/>
    </source>
</evidence>
<dbReference type="PANTHER" id="PTHR31265">
    <property type="entry name" value="OS02G0527500 PROTEIN-RELATED"/>
    <property type="match status" value="1"/>
</dbReference>
<protein>
    <recommendedName>
        <fullName evidence="7">DUF642 domain-containing protein</fullName>
    </recommendedName>
</protein>
<evidence type="ECO:0000313" key="8">
    <source>
        <dbReference type="EMBL" id="KAF8704262.1"/>
    </source>
</evidence>
<dbReference type="Gene3D" id="2.60.120.260">
    <property type="entry name" value="Galactose-binding domain-like"/>
    <property type="match status" value="2"/>
</dbReference>
<evidence type="ECO:0000256" key="3">
    <source>
        <dbReference type="ARBA" id="ARBA00022525"/>
    </source>
</evidence>
<evidence type="ECO:0000256" key="5">
    <source>
        <dbReference type="ARBA" id="ARBA00023180"/>
    </source>
</evidence>
<name>A0A835BVI1_9POAL</name>
<evidence type="ECO:0000259" key="7">
    <source>
        <dbReference type="Pfam" id="PF04862"/>
    </source>
</evidence>
<dbReference type="Pfam" id="PF04862">
    <property type="entry name" value="DUF642"/>
    <property type="match status" value="2"/>
</dbReference>
<dbReference type="Proteomes" id="UP000636709">
    <property type="component" value="Unassembled WGS sequence"/>
</dbReference>
<feature type="signal peptide" evidence="6">
    <location>
        <begin position="1"/>
        <end position="26"/>
    </location>
</feature>
<evidence type="ECO:0000256" key="1">
    <source>
        <dbReference type="ARBA" id="ARBA00004191"/>
    </source>
</evidence>
<dbReference type="InterPro" id="IPR052437">
    <property type="entry name" value="Pectin_Meth_Modulator"/>
</dbReference>
<gene>
    <name evidence="8" type="ORF">HU200_031761</name>
</gene>
<keyword evidence="3" id="KW-0964">Secreted</keyword>
<proteinExistence type="predicted"/>
<dbReference type="EMBL" id="JACEFO010001776">
    <property type="protein sequence ID" value="KAF8704262.1"/>
    <property type="molecule type" value="Genomic_DNA"/>
</dbReference>
<dbReference type="OrthoDB" id="2121543at2759"/>
<dbReference type="InterPro" id="IPR006946">
    <property type="entry name" value="DGR2-like_dom"/>
</dbReference>
<feature type="domain" description="DUF642" evidence="7">
    <location>
        <begin position="31"/>
        <end position="187"/>
    </location>
</feature>
<evidence type="ECO:0000256" key="6">
    <source>
        <dbReference type="SAM" id="SignalP"/>
    </source>
</evidence>
<comment type="caution">
    <text evidence="8">The sequence shown here is derived from an EMBL/GenBank/DDBJ whole genome shotgun (WGS) entry which is preliminary data.</text>
</comment>
<feature type="domain" description="DUF642" evidence="7">
    <location>
        <begin position="199"/>
        <end position="367"/>
    </location>
</feature>
<keyword evidence="9" id="KW-1185">Reference proteome</keyword>
<accession>A0A835BVI1</accession>
<feature type="chain" id="PRO_5033058997" description="DUF642 domain-containing protein" evidence="6">
    <location>
        <begin position="27"/>
        <end position="380"/>
    </location>
</feature>
<organism evidence="8 9">
    <name type="scientific">Digitaria exilis</name>
    <dbReference type="NCBI Taxonomy" id="1010633"/>
    <lineage>
        <taxon>Eukaryota</taxon>
        <taxon>Viridiplantae</taxon>
        <taxon>Streptophyta</taxon>
        <taxon>Embryophyta</taxon>
        <taxon>Tracheophyta</taxon>
        <taxon>Spermatophyta</taxon>
        <taxon>Magnoliopsida</taxon>
        <taxon>Liliopsida</taxon>
        <taxon>Poales</taxon>
        <taxon>Poaceae</taxon>
        <taxon>PACMAD clade</taxon>
        <taxon>Panicoideae</taxon>
        <taxon>Panicodae</taxon>
        <taxon>Paniceae</taxon>
        <taxon>Anthephorinae</taxon>
        <taxon>Digitaria</taxon>
    </lineage>
</organism>
<sequence>MTGGARSRRVLLLLLLVGVAARAASGGGIDGLLPNGNFEQGPDKSQMNGTRVMSPNSIPNWVISGFVEYIGSGQKQNDMILPVPEGPYAVRLGNDATIRQQLSVTRKAYYSITFCAARTCARAERINVSVGPESGVLPVQTVYTSSGWDSYSFAFKARHTTVWLAIHNPGLEDDPACGPLIDSVAIKTLDPPRREKGNMLRNGDFEEGPFIFPDTAWGVLVPPMDEDDVSPLPGWMVMSGTKSVKYVDAAHHAVPRGARAVELVAGREAALVQEVPTTPGRWYALSFSVGDAGNGCAASEAMMTVEAYAGREAARVPYASRGSGGRTRGGLEFAAVANVTRVVFQSYNHHMKRDGTLCGPVVDDVSLVAVRKRAGRRLLL</sequence>
<dbReference type="AlphaFoldDB" id="A0A835BVI1"/>
<keyword evidence="4 6" id="KW-0732">Signal</keyword>
<keyword evidence="5" id="KW-0325">Glycoprotein</keyword>
<reference evidence="8" key="1">
    <citation type="submission" date="2020-07" db="EMBL/GenBank/DDBJ databases">
        <title>Genome sequence and genetic diversity analysis of an under-domesticated orphan crop, white fonio (Digitaria exilis).</title>
        <authorList>
            <person name="Bennetzen J.L."/>
            <person name="Chen S."/>
            <person name="Ma X."/>
            <person name="Wang X."/>
            <person name="Yssel A.E.J."/>
            <person name="Chaluvadi S.R."/>
            <person name="Johnson M."/>
            <person name="Gangashetty P."/>
            <person name="Hamidou F."/>
            <person name="Sanogo M.D."/>
            <person name="Zwaenepoel A."/>
            <person name="Wallace J."/>
            <person name="Van De Peer Y."/>
            <person name="Van Deynze A."/>
        </authorList>
    </citation>
    <scope>NUCLEOTIDE SEQUENCE</scope>
    <source>
        <tissue evidence="8">Leaves</tissue>
    </source>
</reference>
<comment type="subcellular location">
    <subcellularLocation>
        <location evidence="1">Secreted</location>
        <location evidence="1">Cell wall</location>
    </subcellularLocation>
</comment>
<dbReference type="PANTHER" id="PTHR31265:SF54">
    <property type="entry name" value="DUF642 DOMAIN-CONTAINING PROTEIN"/>
    <property type="match status" value="1"/>
</dbReference>
<dbReference type="SUPFAM" id="SSF49785">
    <property type="entry name" value="Galactose-binding domain-like"/>
    <property type="match status" value="1"/>
</dbReference>
<dbReference type="InterPro" id="IPR008979">
    <property type="entry name" value="Galactose-bd-like_sf"/>
</dbReference>
<keyword evidence="2" id="KW-0134">Cell wall</keyword>
<evidence type="ECO:0000256" key="2">
    <source>
        <dbReference type="ARBA" id="ARBA00022512"/>
    </source>
</evidence>
<evidence type="ECO:0000313" key="9">
    <source>
        <dbReference type="Proteomes" id="UP000636709"/>
    </source>
</evidence>